<evidence type="ECO:0000313" key="3">
    <source>
        <dbReference type="Proteomes" id="UP001610063"/>
    </source>
</evidence>
<keyword evidence="3" id="KW-1185">Reference proteome</keyword>
<dbReference type="EMBL" id="JBIPKE010000017">
    <property type="protein sequence ID" value="MFH6984250.1"/>
    <property type="molecule type" value="Genomic_DNA"/>
</dbReference>
<sequence length="63" mass="7068">MITTLRRIVYFGGLFIALMAIVLIMIKNDIGYIPEYLSVFMLSLIFIMGVLLIFLIAKRGLGG</sequence>
<accession>A0ABW7N9F3</accession>
<keyword evidence="1" id="KW-0812">Transmembrane</keyword>
<feature type="transmembrane region" description="Helical" evidence="1">
    <location>
        <begin position="7"/>
        <end position="26"/>
    </location>
</feature>
<proteinExistence type="predicted"/>
<keyword evidence="1" id="KW-1133">Transmembrane helix</keyword>
<dbReference type="RefSeq" id="WP_159584973.1">
    <property type="nucleotide sequence ID" value="NZ_JBIPKE010000017.1"/>
</dbReference>
<name>A0ABW7N9F3_9BACT</name>
<comment type="caution">
    <text evidence="2">The sequence shown here is derived from an EMBL/GenBank/DDBJ whole genome shotgun (WGS) entry which is preliminary data.</text>
</comment>
<reference evidence="2 3" key="1">
    <citation type="journal article" date="2013" name="Int. J. Syst. Evol. Microbiol.">
        <title>Marinoscillum luteum sp. nov., isolated from marine sediment.</title>
        <authorList>
            <person name="Cha I.T."/>
            <person name="Park S.J."/>
            <person name="Kim S.J."/>
            <person name="Kim J.G."/>
            <person name="Jung M.Y."/>
            <person name="Shin K.S."/>
            <person name="Kwon K.K."/>
            <person name="Yang S.H."/>
            <person name="Seo Y.S."/>
            <person name="Rhee S.K."/>
        </authorList>
    </citation>
    <scope>NUCLEOTIDE SEQUENCE [LARGE SCALE GENOMIC DNA]</scope>
    <source>
        <strain evidence="2 3">KCTC 23939</strain>
    </source>
</reference>
<organism evidence="2 3">
    <name type="scientific">Marinoscillum luteum</name>
    <dbReference type="NCBI Taxonomy" id="861051"/>
    <lineage>
        <taxon>Bacteria</taxon>
        <taxon>Pseudomonadati</taxon>
        <taxon>Bacteroidota</taxon>
        <taxon>Cytophagia</taxon>
        <taxon>Cytophagales</taxon>
        <taxon>Reichenbachiellaceae</taxon>
        <taxon>Marinoscillum</taxon>
    </lineage>
</organism>
<keyword evidence="1" id="KW-0472">Membrane</keyword>
<dbReference type="Proteomes" id="UP001610063">
    <property type="component" value="Unassembled WGS sequence"/>
</dbReference>
<feature type="transmembrane region" description="Helical" evidence="1">
    <location>
        <begin position="38"/>
        <end position="57"/>
    </location>
</feature>
<evidence type="ECO:0000313" key="2">
    <source>
        <dbReference type="EMBL" id="MFH6984250.1"/>
    </source>
</evidence>
<evidence type="ECO:0000256" key="1">
    <source>
        <dbReference type="SAM" id="Phobius"/>
    </source>
</evidence>
<gene>
    <name evidence="2" type="ORF">ACHKAR_12415</name>
</gene>
<protein>
    <submittedName>
        <fullName evidence="2">Uncharacterized protein</fullName>
    </submittedName>
</protein>